<keyword evidence="8" id="KW-0812">Transmembrane</keyword>
<dbReference type="RefSeq" id="WP_161430276.1">
    <property type="nucleotide sequence ID" value="NZ_WUTT01000001.1"/>
</dbReference>
<evidence type="ECO:0000313" key="10">
    <source>
        <dbReference type="EMBL" id="NAW33270.1"/>
    </source>
</evidence>
<dbReference type="InterPro" id="IPR011047">
    <property type="entry name" value="Quinoprotein_ADH-like_sf"/>
</dbReference>
<sequence>MPNIKKTLLCRNFQFTLTQTLSYCIVIILGVFLTLPNKANANQCLVERTTNGDVGSFRNQTQVTFNDLEIITEIKEYIPCSSFFCSIFTSCSDNSFGISGNTIQIAQNCIAEITVEGIESGCELDEVYEDIAIASSPLNVTTSAAPNILLLLDNSNTMVENVMGTVAAECQPGPNASCIAGAASPLSKSEIIRGVGRRLLDKYLGQVNLGLMAYQQNPAGTSGWDDNVILADIVNRYYDVSYDPEDFDPSFSGSPWDSQKKRFQIDNPSDPDGVINYNIGVPGYTTGSGEEAYFWNYESGSSYKNAPFRFYCYRRKTGTSNNGYGYSSYCGSTSGLLNDSARARGVTNWGKQMVALPFNTQEWVSISSPGLGYLHTPIKPLDEEQRERLQKKLAPQHQNYASNLLTDPDDPVIAAGLTPLEGTLLTARDYFKNQSSYFGTRQGRGNAEYPLPESCGVNTLIWLTDGMPSVDKEGNALGEDTDTALNEAIAAAEELHSADVDAYVVGFAMPPTVDPNSLERLASAGGTNRAYFAQQPQELDAALERIFDNIISSTRETATAVAVASSFLQDGSRAYLSAFRSEDWSGELQSYSLNSDASYGELVWDAEAKLRSTNPDNRNIFSSSDEGPISLVFENLSEIQQEALDRNWQDQQDDLGTARINWLRGSDHDQLRNRSHPGGRRLLGDIVHSTPIIATQRYQGYSSLPGDEGNDYLGFIKSLSERPDMLYVGANDGMLHAFDTEDGEELFAYMPSELLAPEQPGGPARISALMEPDYSHRFLLDGETTVGDAYLENGWRTIALGSMGAGGRTVFALDVTDPEGFTDSDVLWEFTHEDLGRGVSRPSIARLSDGTWAAIFGNGYNAGDRTAKLFVVNLESGDLINLIETEEVGSDGLATPTVTDWPNLDLNASRAYAGDLQGNMWRFDLSSENPENWSANKLFQAVRNGTSQPITARPLLAPNPGQQGEIVVMFGTGSYFRVEDAVGGSASQIQSLYAVHDTTPGQSVGGRGQLEEQTIEWEGSVSVTLDGGGTQSYNAREVSRNIVNDSQQGWYLDLAYSTPEGERVISTPTLSGSGKKVRFASMLPNDDPCLPGREGWLNVLDIHPDGSNPAPVFDLNRDGYVDDRDNPMKGDDTIVIDSVAWGDGTQAPSVSNAEGQQSILSNDPAGEPLGIVPDRGSIGRLSWEER</sequence>
<dbReference type="EMBL" id="WUTT01000001">
    <property type="protein sequence ID" value="NAW33270.1"/>
    <property type="molecule type" value="Genomic_DNA"/>
</dbReference>
<dbReference type="GO" id="GO:0009289">
    <property type="term" value="C:pilus"/>
    <property type="evidence" value="ECO:0007669"/>
    <property type="project" value="UniProtKB-SubCell"/>
</dbReference>
<dbReference type="GO" id="GO:0046872">
    <property type="term" value="F:metal ion binding"/>
    <property type="evidence" value="ECO:0007669"/>
    <property type="project" value="UniProtKB-KW"/>
</dbReference>
<evidence type="ECO:0000256" key="5">
    <source>
        <dbReference type="ARBA" id="ARBA00022837"/>
    </source>
</evidence>
<comment type="subcellular location">
    <subcellularLocation>
        <location evidence="1">Fimbrium</location>
    </subcellularLocation>
</comment>
<organism evidence="10 11">
    <name type="scientific">Halomonas alimentaria</name>
    <dbReference type="NCBI Taxonomy" id="147248"/>
    <lineage>
        <taxon>Bacteria</taxon>
        <taxon>Pseudomonadati</taxon>
        <taxon>Pseudomonadota</taxon>
        <taxon>Gammaproteobacteria</taxon>
        <taxon>Oceanospirillales</taxon>
        <taxon>Halomonadaceae</taxon>
        <taxon>Halomonas</taxon>
    </lineage>
</organism>
<feature type="transmembrane region" description="Helical" evidence="8">
    <location>
        <begin position="12"/>
        <end position="35"/>
    </location>
</feature>
<dbReference type="InterPro" id="IPR015943">
    <property type="entry name" value="WD40/YVTN_repeat-like_dom_sf"/>
</dbReference>
<keyword evidence="6" id="KW-0281">Fimbrium</keyword>
<evidence type="ECO:0000256" key="7">
    <source>
        <dbReference type="SAM" id="MobiDB-lite"/>
    </source>
</evidence>
<evidence type="ECO:0000313" key="11">
    <source>
        <dbReference type="Proteomes" id="UP000487929"/>
    </source>
</evidence>
<gene>
    <name evidence="10" type="ORF">GRB96_02380</name>
</gene>
<dbReference type="InterPro" id="IPR008707">
    <property type="entry name" value="B-propeller_PilY1"/>
</dbReference>
<evidence type="ECO:0000256" key="2">
    <source>
        <dbReference type="ARBA" id="ARBA00008387"/>
    </source>
</evidence>
<keyword evidence="11" id="KW-1185">Reference proteome</keyword>
<dbReference type="Proteomes" id="UP000487929">
    <property type="component" value="Unassembled WGS sequence"/>
</dbReference>
<keyword evidence="8" id="KW-1133">Transmembrane helix</keyword>
<accession>A0A7X4W2Y7</accession>
<feature type="compositionally biased region" description="Polar residues" evidence="7">
    <location>
        <begin position="1146"/>
        <end position="1161"/>
    </location>
</feature>
<feature type="region of interest" description="Disordered" evidence="7">
    <location>
        <begin position="1145"/>
        <end position="1186"/>
    </location>
</feature>
<protein>
    <recommendedName>
        <fullName evidence="9">VWFA domain-containing protein</fullName>
    </recommendedName>
</protein>
<dbReference type="OrthoDB" id="7156875at2"/>
<evidence type="ECO:0000256" key="8">
    <source>
        <dbReference type="SAM" id="Phobius"/>
    </source>
</evidence>
<evidence type="ECO:0000256" key="1">
    <source>
        <dbReference type="ARBA" id="ARBA00004561"/>
    </source>
</evidence>
<dbReference type="AlphaFoldDB" id="A0A7X4W2Y7"/>
<evidence type="ECO:0000256" key="6">
    <source>
        <dbReference type="ARBA" id="ARBA00023263"/>
    </source>
</evidence>
<dbReference type="Pfam" id="PF05567">
    <property type="entry name" value="T4P_PilY1"/>
    <property type="match status" value="1"/>
</dbReference>
<evidence type="ECO:0000256" key="4">
    <source>
        <dbReference type="ARBA" id="ARBA00022723"/>
    </source>
</evidence>
<keyword evidence="3" id="KW-1029">Fimbrium biogenesis</keyword>
<dbReference type="SUPFAM" id="SSF50998">
    <property type="entry name" value="Quinoprotein alcohol dehydrogenase-like"/>
    <property type="match status" value="1"/>
</dbReference>
<dbReference type="Gene3D" id="2.130.10.10">
    <property type="entry name" value="YVTN repeat-like/Quinoprotein amine dehydrogenase"/>
    <property type="match status" value="1"/>
</dbReference>
<dbReference type="InterPro" id="IPR002035">
    <property type="entry name" value="VWF_A"/>
</dbReference>
<feature type="domain" description="VWFA" evidence="9">
    <location>
        <begin position="415"/>
        <end position="550"/>
    </location>
</feature>
<evidence type="ECO:0000256" key="3">
    <source>
        <dbReference type="ARBA" id="ARBA00022558"/>
    </source>
</evidence>
<keyword evidence="4" id="KW-0479">Metal-binding</keyword>
<evidence type="ECO:0000259" key="9">
    <source>
        <dbReference type="PROSITE" id="PS50234"/>
    </source>
</evidence>
<dbReference type="SUPFAM" id="SSF53300">
    <property type="entry name" value="vWA-like"/>
    <property type="match status" value="1"/>
</dbReference>
<name>A0A7X4W2Y7_9GAMM</name>
<proteinExistence type="inferred from homology"/>
<dbReference type="InterPro" id="IPR036465">
    <property type="entry name" value="vWFA_dom_sf"/>
</dbReference>
<reference evidence="10 11" key="1">
    <citation type="submission" date="2019-12" db="EMBL/GenBank/DDBJ databases">
        <title>Draft genome sequencing of Halomonas alimentaria DSM 15356.</title>
        <authorList>
            <person name="Pandiyan K."/>
            <person name="Kushwaha P."/>
            <person name="Gowdham M."/>
            <person name="Chakdar H."/>
            <person name="Singh A."/>
            <person name="Kumar M."/>
            <person name="Saxena A.K."/>
        </authorList>
    </citation>
    <scope>NUCLEOTIDE SEQUENCE [LARGE SCALE GENOMIC DNA]</scope>
    <source>
        <strain evidence="10 11">DSM 15356</strain>
    </source>
</reference>
<keyword evidence="8" id="KW-0472">Membrane</keyword>
<keyword evidence="5" id="KW-0106">Calcium</keyword>
<dbReference type="PROSITE" id="PS50234">
    <property type="entry name" value="VWFA"/>
    <property type="match status" value="1"/>
</dbReference>
<comment type="caution">
    <text evidence="10">The sequence shown here is derived from an EMBL/GenBank/DDBJ whole genome shotgun (WGS) entry which is preliminary data.</text>
</comment>
<comment type="similarity">
    <text evidence="2">Belongs to the PilY1 family.</text>
</comment>
<dbReference type="Gene3D" id="3.40.50.410">
    <property type="entry name" value="von Willebrand factor, type A domain"/>
    <property type="match status" value="1"/>
</dbReference>